<evidence type="ECO:0000313" key="3">
    <source>
        <dbReference type="RefSeq" id="XP_012944672.1"/>
    </source>
</evidence>
<dbReference type="InterPro" id="IPR050473">
    <property type="entry name" value="A2M/Complement_sys"/>
</dbReference>
<dbReference type="InterPro" id="IPR001599">
    <property type="entry name" value="Macroglobln_a2"/>
</dbReference>
<dbReference type="Gene3D" id="2.60.40.10">
    <property type="entry name" value="Immunoglobulins"/>
    <property type="match status" value="1"/>
</dbReference>
<evidence type="ECO:0000259" key="1">
    <source>
        <dbReference type="SMART" id="SM01360"/>
    </source>
</evidence>
<dbReference type="Proteomes" id="UP000694888">
    <property type="component" value="Unplaced"/>
</dbReference>
<accession>A0ABM1ABR3</accession>
<dbReference type="Pfam" id="PF00207">
    <property type="entry name" value="A2M"/>
    <property type="match status" value="1"/>
</dbReference>
<feature type="domain" description="Alpha-2-macroglobulin" evidence="1">
    <location>
        <begin position="96"/>
        <end position="186"/>
    </location>
</feature>
<dbReference type="PANTHER" id="PTHR11412:SF166">
    <property type="entry name" value="NTR DOMAIN-CONTAINING PROTEIN"/>
    <property type="match status" value="1"/>
</dbReference>
<dbReference type="InterPro" id="IPR013783">
    <property type="entry name" value="Ig-like_fold"/>
</dbReference>
<organism evidence="2 3">
    <name type="scientific">Aplysia californica</name>
    <name type="common">California sea hare</name>
    <dbReference type="NCBI Taxonomy" id="6500"/>
    <lineage>
        <taxon>Eukaryota</taxon>
        <taxon>Metazoa</taxon>
        <taxon>Spiralia</taxon>
        <taxon>Lophotrochozoa</taxon>
        <taxon>Mollusca</taxon>
        <taxon>Gastropoda</taxon>
        <taxon>Heterobranchia</taxon>
        <taxon>Euthyneura</taxon>
        <taxon>Tectipleura</taxon>
        <taxon>Aplysiida</taxon>
        <taxon>Aplysioidea</taxon>
        <taxon>Aplysiidae</taxon>
        <taxon>Aplysia</taxon>
    </lineage>
</organism>
<protein>
    <submittedName>
        <fullName evidence="3">Complement C3</fullName>
    </submittedName>
</protein>
<dbReference type="PANTHER" id="PTHR11412">
    <property type="entry name" value="MACROGLOBULIN / COMPLEMENT"/>
    <property type="match status" value="1"/>
</dbReference>
<sequence length="318" mass="35834">MMAVCCLEGAKVQNATLPLCYHISQQLKMTLGPGLCVREFYSCCRDTALGQFNWAKRARLQTLEDREPEEMEISLTDDGEVTKMADIPLRTNFPESWWFEEHVIGPDGKTEVNFALPDSITTWSVQAVGVSKEAGLCVAPPLQLATFSSFFIHLDLPYSVIRLEQLEVRATVYNYMSRRLRVNLVLQSVDGVCYSGQPGKSTEMVKLEIEANDAGSAYFPIVPLEIGEFPIRVMAFSSWGRDGVEKTLRVEGEGIETIHTISVMLDPSGKRFLRSRSSNHSFSVKNEVRVAEKRQSVELDLDLPQDVIPDTDSYQRRR</sequence>
<dbReference type="SMART" id="SM01360">
    <property type="entry name" value="A2M"/>
    <property type="match status" value="1"/>
</dbReference>
<reference evidence="3" key="1">
    <citation type="submission" date="2025-08" db="UniProtKB">
        <authorList>
            <consortium name="RefSeq"/>
        </authorList>
    </citation>
    <scope>IDENTIFICATION</scope>
</reference>
<keyword evidence="2" id="KW-1185">Reference proteome</keyword>
<dbReference type="RefSeq" id="XP_012944672.1">
    <property type="nucleotide sequence ID" value="XM_013089218.1"/>
</dbReference>
<dbReference type="Gene3D" id="2.20.130.20">
    <property type="match status" value="1"/>
</dbReference>
<dbReference type="GeneID" id="106013441"/>
<evidence type="ECO:0000313" key="2">
    <source>
        <dbReference type="Proteomes" id="UP000694888"/>
    </source>
</evidence>
<gene>
    <name evidence="3" type="primary">LOC106013441</name>
</gene>
<name>A0ABM1ABR3_APLCA</name>
<proteinExistence type="predicted"/>